<dbReference type="RefSeq" id="WP_024913669.1">
    <property type="nucleotide sequence ID" value="NZ_CP007044.2"/>
</dbReference>
<dbReference type="OrthoDB" id="6447514at2"/>
<feature type="domain" description="PRD" evidence="1">
    <location>
        <begin position="13"/>
        <end position="118"/>
    </location>
</feature>
<proteinExistence type="predicted"/>
<dbReference type="STRING" id="1441930.Z042_15905"/>
<dbReference type="HOGENOM" id="CLU_146117_0_0_6"/>
<dbReference type="PATRIC" id="fig|1441930.4.peg.3133"/>
<dbReference type="Proteomes" id="UP000019030">
    <property type="component" value="Chromosome"/>
</dbReference>
<name>W0LEW5_9GAMM</name>
<reference evidence="2 3" key="1">
    <citation type="submission" date="2014-01" db="EMBL/GenBank/DDBJ databases">
        <title>Isolation of Serratia multitudinisentens RB-25 from Ex-Landfill site.</title>
        <authorList>
            <person name="Robson E.H.J."/>
        </authorList>
    </citation>
    <scope>NUCLEOTIDE SEQUENCE [LARGE SCALE GENOMIC DNA]</scope>
    <source>
        <strain evidence="2 3">RB-25</strain>
    </source>
</reference>
<keyword evidence="3" id="KW-1185">Reference proteome</keyword>
<dbReference type="GO" id="GO:0006355">
    <property type="term" value="P:regulation of DNA-templated transcription"/>
    <property type="evidence" value="ECO:0007669"/>
    <property type="project" value="InterPro"/>
</dbReference>
<sequence length="118" mass="13330">MEQRLQILASANLISAEVHQGMLKVVNKLEQQWGLVIRNSQGQMAITHMANALMRCARGEPVAAMDNELFSEVVESELFERLQMINNDLLSEFSIQIPESEKTYLLSNLYALHLAQAD</sequence>
<dbReference type="KEGG" id="sfo:Z042_15905"/>
<evidence type="ECO:0000313" key="2">
    <source>
        <dbReference type="EMBL" id="AHG20919.1"/>
    </source>
</evidence>
<gene>
    <name evidence="2" type="ORF">Z042_15905</name>
</gene>
<dbReference type="SUPFAM" id="SSF63520">
    <property type="entry name" value="PTS-regulatory domain, PRD"/>
    <property type="match status" value="1"/>
</dbReference>
<protein>
    <recommendedName>
        <fullName evidence="1">PRD domain-containing protein</fullName>
    </recommendedName>
</protein>
<dbReference type="AlphaFoldDB" id="W0LEW5"/>
<organism evidence="2 3">
    <name type="scientific">Chania multitudinisentens RB-25</name>
    <dbReference type="NCBI Taxonomy" id="1441930"/>
    <lineage>
        <taxon>Bacteria</taxon>
        <taxon>Pseudomonadati</taxon>
        <taxon>Pseudomonadota</taxon>
        <taxon>Gammaproteobacteria</taxon>
        <taxon>Enterobacterales</taxon>
        <taxon>Yersiniaceae</taxon>
        <taxon>Chania</taxon>
    </lineage>
</organism>
<reference evidence="2 3" key="2">
    <citation type="submission" date="2015-03" db="EMBL/GenBank/DDBJ databases">
        <authorList>
            <person name="Chan K.-G."/>
        </authorList>
    </citation>
    <scope>NUCLEOTIDE SEQUENCE [LARGE SCALE GENOMIC DNA]</scope>
    <source>
        <strain evidence="2 3">RB-25</strain>
    </source>
</reference>
<accession>W0LEW5</accession>
<dbReference type="EMBL" id="CP007044">
    <property type="protein sequence ID" value="AHG20919.1"/>
    <property type="molecule type" value="Genomic_DNA"/>
</dbReference>
<dbReference type="eggNOG" id="ENOG5032WMA">
    <property type="taxonomic scope" value="Bacteria"/>
</dbReference>
<dbReference type="Gene3D" id="1.10.1790.10">
    <property type="entry name" value="PRD domain"/>
    <property type="match status" value="1"/>
</dbReference>
<dbReference type="InterPro" id="IPR011608">
    <property type="entry name" value="PRD"/>
</dbReference>
<dbReference type="PROSITE" id="PS51372">
    <property type="entry name" value="PRD_2"/>
    <property type="match status" value="1"/>
</dbReference>
<evidence type="ECO:0000313" key="3">
    <source>
        <dbReference type="Proteomes" id="UP000019030"/>
    </source>
</evidence>
<dbReference type="InterPro" id="IPR036634">
    <property type="entry name" value="PRD_sf"/>
</dbReference>
<evidence type="ECO:0000259" key="1">
    <source>
        <dbReference type="PROSITE" id="PS51372"/>
    </source>
</evidence>
<dbReference type="Pfam" id="PF00874">
    <property type="entry name" value="PRD"/>
    <property type="match status" value="1"/>
</dbReference>